<protein>
    <submittedName>
        <fullName evidence="6">MFS family permease</fullName>
    </submittedName>
</protein>
<evidence type="ECO:0000256" key="3">
    <source>
        <dbReference type="ARBA" id="ARBA00023136"/>
    </source>
</evidence>
<feature type="transmembrane region" description="Helical" evidence="4">
    <location>
        <begin position="305"/>
        <end position="324"/>
    </location>
</feature>
<feature type="transmembrane region" description="Helical" evidence="4">
    <location>
        <begin position="330"/>
        <end position="352"/>
    </location>
</feature>
<feature type="transmembrane region" description="Helical" evidence="4">
    <location>
        <begin position="394"/>
        <end position="415"/>
    </location>
</feature>
<feature type="transmembrane region" description="Helical" evidence="4">
    <location>
        <begin position="244"/>
        <end position="264"/>
    </location>
</feature>
<feature type="domain" description="Major facilitator superfamily (MFS) profile" evidence="5">
    <location>
        <begin position="31"/>
        <end position="419"/>
    </location>
</feature>
<keyword evidence="1 4" id="KW-0812">Transmembrane</keyword>
<dbReference type="AlphaFoldDB" id="A0A7W6PTJ4"/>
<feature type="transmembrane region" description="Helical" evidence="4">
    <location>
        <begin position="154"/>
        <end position="175"/>
    </location>
</feature>
<evidence type="ECO:0000259" key="5">
    <source>
        <dbReference type="PROSITE" id="PS50850"/>
    </source>
</evidence>
<evidence type="ECO:0000256" key="4">
    <source>
        <dbReference type="SAM" id="Phobius"/>
    </source>
</evidence>
<dbReference type="InterPro" id="IPR011701">
    <property type="entry name" value="MFS"/>
</dbReference>
<feature type="transmembrane region" description="Helical" evidence="4">
    <location>
        <begin position="122"/>
        <end position="142"/>
    </location>
</feature>
<feature type="transmembrane region" description="Helical" evidence="4">
    <location>
        <begin position="67"/>
        <end position="89"/>
    </location>
</feature>
<dbReference type="RefSeq" id="WP_246428083.1">
    <property type="nucleotide sequence ID" value="NZ_JACIEU010000001.1"/>
</dbReference>
<reference evidence="6 7" key="1">
    <citation type="submission" date="2020-08" db="EMBL/GenBank/DDBJ databases">
        <title>Genomic Encyclopedia of Type Strains, Phase IV (KMG-IV): sequencing the most valuable type-strain genomes for metagenomic binning, comparative biology and taxonomic classification.</title>
        <authorList>
            <person name="Goeker M."/>
        </authorList>
    </citation>
    <scope>NUCLEOTIDE SEQUENCE [LARGE SCALE GENOMIC DNA]</scope>
    <source>
        <strain evidence="6 7">DSM 19371</strain>
    </source>
</reference>
<evidence type="ECO:0000256" key="2">
    <source>
        <dbReference type="ARBA" id="ARBA00022989"/>
    </source>
</evidence>
<keyword evidence="7" id="KW-1185">Reference proteome</keyword>
<feature type="transmembrane region" description="Helical" evidence="4">
    <location>
        <begin position="96"/>
        <end position="116"/>
    </location>
</feature>
<sequence>MATDKMRWGEAMLMETDKPGAATEWRRHYMLPIAAALGYATSVIHIYGLGPYIQPISDQFGWTRTQVTVGLTLSTLVQAVFSVPIGLMVDRLGPRLFGLVGVLLTCGAFALLGTATGSPGQWYLLWALLALATLPVQATIWTSAVATRFEASRGLAFAITLCGASIAVAIFPLMGSWLIGQYGWQRAAPIQAAIWAACSFPLIFLFFRGARDRRRGEAETASAAAPAIGATLAEGVRSSIYHRLLLASLLFTFTIIALVVHFVPILTDRGADPMRAAGIASVVGLCSIIGRLATGLLLDRFRGSLVGAGVFLLPAAASLLLLGAGNNVALLIAAAALIGLTLGAEVDVIVYLTTQHFGLKTFGGLYGGLLMALSVGTATGPLGASAIFDRFGNYAPFLWITLVLMVASSLALASLPRPAFARPRGH</sequence>
<feature type="transmembrane region" description="Helical" evidence="4">
    <location>
        <begin position="29"/>
        <end position="47"/>
    </location>
</feature>
<dbReference type="SUPFAM" id="SSF103473">
    <property type="entry name" value="MFS general substrate transporter"/>
    <property type="match status" value="1"/>
</dbReference>
<dbReference type="Gene3D" id="1.20.1250.20">
    <property type="entry name" value="MFS general substrate transporter like domains"/>
    <property type="match status" value="2"/>
</dbReference>
<feature type="transmembrane region" description="Helical" evidence="4">
    <location>
        <begin position="364"/>
        <end position="388"/>
    </location>
</feature>
<dbReference type="PANTHER" id="PTHR11360">
    <property type="entry name" value="MONOCARBOXYLATE TRANSPORTER"/>
    <property type="match status" value="1"/>
</dbReference>
<evidence type="ECO:0000256" key="1">
    <source>
        <dbReference type="ARBA" id="ARBA00022692"/>
    </source>
</evidence>
<accession>A0A7W6PTJ4</accession>
<keyword evidence="2 4" id="KW-1133">Transmembrane helix</keyword>
<evidence type="ECO:0000313" key="6">
    <source>
        <dbReference type="EMBL" id="MBB4146608.1"/>
    </source>
</evidence>
<feature type="transmembrane region" description="Helical" evidence="4">
    <location>
        <begin position="187"/>
        <end position="207"/>
    </location>
</feature>
<dbReference type="Pfam" id="PF07690">
    <property type="entry name" value="MFS_1"/>
    <property type="match status" value="1"/>
</dbReference>
<name>A0A7W6PTJ4_9SPHN</name>
<dbReference type="GO" id="GO:0022857">
    <property type="term" value="F:transmembrane transporter activity"/>
    <property type="evidence" value="ECO:0007669"/>
    <property type="project" value="InterPro"/>
</dbReference>
<organism evidence="6 7">
    <name type="scientific">Sphingobium scionense</name>
    <dbReference type="NCBI Taxonomy" id="1404341"/>
    <lineage>
        <taxon>Bacteria</taxon>
        <taxon>Pseudomonadati</taxon>
        <taxon>Pseudomonadota</taxon>
        <taxon>Alphaproteobacteria</taxon>
        <taxon>Sphingomonadales</taxon>
        <taxon>Sphingomonadaceae</taxon>
        <taxon>Sphingobium</taxon>
    </lineage>
</organism>
<proteinExistence type="predicted"/>
<dbReference type="InterPro" id="IPR020846">
    <property type="entry name" value="MFS_dom"/>
</dbReference>
<keyword evidence="3 4" id="KW-0472">Membrane</keyword>
<evidence type="ECO:0000313" key="7">
    <source>
        <dbReference type="Proteomes" id="UP000590524"/>
    </source>
</evidence>
<feature type="transmembrane region" description="Helical" evidence="4">
    <location>
        <begin position="276"/>
        <end position="298"/>
    </location>
</feature>
<dbReference type="InterPro" id="IPR036259">
    <property type="entry name" value="MFS_trans_sf"/>
</dbReference>
<dbReference type="PROSITE" id="PS50850">
    <property type="entry name" value="MFS"/>
    <property type="match status" value="1"/>
</dbReference>
<dbReference type="PANTHER" id="PTHR11360:SF290">
    <property type="entry name" value="MONOCARBOXYLATE MFS PERMEASE"/>
    <property type="match status" value="1"/>
</dbReference>
<dbReference type="InterPro" id="IPR050327">
    <property type="entry name" value="Proton-linked_MCT"/>
</dbReference>
<dbReference type="EMBL" id="JACIEU010000001">
    <property type="protein sequence ID" value="MBB4146608.1"/>
    <property type="molecule type" value="Genomic_DNA"/>
</dbReference>
<dbReference type="Proteomes" id="UP000590524">
    <property type="component" value="Unassembled WGS sequence"/>
</dbReference>
<gene>
    <name evidence="6" type="ORF">GGQ90_000361</name>
</gene>
<comment type="caution">
    <text evidence="6">The sequence shown here is derived from an EMBL/GenBank/DDBJ whole genome shotgun (WGS) entry which is preliminary data.</text>
</comment>